<keyword evidence="2" id="KW-1185">Reference proteome</keyword>
<protein>
    <submittedName>
        <fullName evidence="1">BREX-1 system phosphatase PglZ type A</fullName>
    </submittedName>
</protein>
<comment type="caution">
    <text evidence="1">The sequence shown here is derived from an EMBL/GenBank/DDBJ whole genome shotgun (WGS) entry which is preliminary data.</text>
</comment>
<sequence length="854" mass="99921">MNLTEVQKKLEESFQQKIPRGGSRSIIFWYDEEKEFVEDIPKLELQGGKVLILEDNNAFSIKYTLEKEDPTSNYLIYSPMAKPSNRDNWLMDILKYSSEFFTDKASLIMRELGVEEEHLTPVFKKHTTFFNNQERYRKFQSYNISIQDEEDLEIGILAALTKADFPKLDEVMKALLIEESQSTDKTMVEIRKFGDEEALWKLIEKYYGYHREEKTMESFITMLLVTHFSYTTGEKIPETWETYLSTKPNDVLVFVNQLMNDRSFKTGYDQMAVNVEEAINFKEYMNQWKIEELAKQDTFKGIDEGVVQWIARNLTENVGEYDRYRKVINQRRKTHWFSHFEITYETLYYALSFLEKIKSIEDAFVETTAEAMMENYEKSYYFVDQCYRKFYFHYDQLEDKELLSSLKDLIENTYNQGFLKKLSYLWPKLYEKDLLNGQELPAYNKQQHFYQKEVAPLVDSGDRVFVIISDALRFEAAKELEVKINKELRGTTKLKGLQGVIPSATNLGMASILPGKALSYKEDKGYVIDGVSTEGTENRTAILQNANSESIAMLGKDLLEMKKQEYKDVFKGKKLIYIYHNIIDAFGDHAATEREVFAGVEKAFDEIVLLTKNLVNHVSATNIIVTADHGFIYRRSPLMEMDKIQKGKLDSGKILENKRRYILAKEELHLDDTVSISMDHLLQEPKGLQAIVPKGDFRFKVPGSGANFVHGGLSLQEIFIPMIQFKNIRKDEYKAKKVRVSLTNITRKVTNRIFNLDFFQEEPIDEKKLSVSLKIYFIDEHGERISNENIIIADSRSKKPEERTFKEKFTLKNKTYDKAKTYYLVMEDEEEKVEKIYEKIPFSIDLLINDDFGF</sequence>
<dbReference type="EMBL" id="SUMG01000003">
    <property type="protein sequence ID" value="NBG87678.1"/>
    <property type="molecule type" value="Genomic_DNA"/>
</dbReference>
<dbReference type="AlphaFoldDB" id="A0AA43XJ06"/>
<dbReference type="RefSeq" id="WP_160719338.1">
    <property type="nucleotide sequence ID" value="NZ_SUMG01000003.1"/>
</dbReference>
<dbReference type="Pfam" id="PF08665">
    <property type="entry name" value="PglZ"/>
    <property type="match status" value="1"/>
</dbReference>
<dbReference type="NCBIfam" id="TIGR02687">
    <property type="entry name" value="BREX-1 system phosphatase PglZ type A"/>
    <property type="match status" value="1"/>
</dbReference>
<proteinExistence type="predicted"/>
<dbReference type="Proteomes" id="UP000449710">
    <property type="component" value="Unassembled WGS sequence"/>
</dbReference>
<organism evidence="1 2">
    <name type="scientific">Isachenkonia alkalipeptolytica</name>
    <dbReference type="NCBI Taxonomy" id="2565777"/>
    <lineage>
        <taxon>Bacteria</taxon>
        <taxon>Bacillati</taxon>
        <taxon>Bacillota</taxon>
        <taxon>Clostridia</taxon>
        <taxon>Eubacteriales</taxon>
        <taxon>Clostridiaceae</taxon>
        <taxon>Isachenkonia</taxon>
    </lineage>
</organism>
<evidence type="ECO:0000313" key="2">
    <source>
        <dbReference type="Proteomes" id="UP000449710"/>
    </source>
</evidence>
<name>A0AA43XJ06_9CLOT</name>
<gene>
    <name evidence="1" type="primary">pglZ</name>
    <name evidence="1" type="ORF">ISALK_04110</name>
</gene>
<dbReference type="InterPro" id="IPR014060">
    <property type="entry name" value="PglZ"/>
</dbReference>
<accession>A0AA43XJ06</accession>
<reference evidence="1 2" key="1">
    <citation type="submission" date="2019-04" db="EMBL/GenBank/DDBJ databases">
        <title>Isachenkonia alkalipeptolytica gen. nov. sp. nov. a new anaerobic, alkiliphilic organothrophic bacterium capable to reduce synthesized ferrihydrite isolated from a soda lake.</title>
        <authorList>
            <person name="Toshchakov S.V."/>
            <person name="Zavarzina D.G."/>
            <person name="Zhilina T.N."/>
            <person name="Kostrikina N.A."/>
            <person name="Kublanov I.V."/>
        </authorList>
    </citation>
    <scope>NUCLEOTIDE SEQUENCE [LARGE SCALE GENOMIC DNA]</scope>
    <source>
        <strain evidence="1 2">Z-1701</strain>
    </source>
</reference>
<evidence type="ECO:0000313" key="1">
    <source>
        <dbReference type="EMBL" id="NBG87678.1"/>
    </source>
</evidence>